<keyword evidence="6" id="KW-0479">Metal-binding</keyword>
<dbReference type="InterPro" id="IPR050072">
    <property type="entry name" value="Peptidase_M20A"/>
</dbReference>
<name>A0A1X7NHV0_9HYPH</name>
<dbReference type="InterPro" id="IPR010169">
    <property type="entry name" value="AcOrn-deacetyl"/>
</dbReference>
<dbReference type="CDD" id="cd03894">
    <property type="entry name" value="M20_ArgE"/>
    <property type="match status" value="1"/>
</dbReference>
<evidence type="ECO:0000313" key="11">
    <source>
        <dbReference type="EMBL" id="SMH36711.1"/>
    </source>
</evidence>
<evidence type="ECO:0000256" key="1">
    <source>
        <dbReference type="ARBA" id="ARBA00001947"/>
    </source>
</evidence>
<evidence type="ECO:0000313" key="12">
    <source>
        <dbReference type="Proteomes" id="UP000193083"/>
    </source>
</evidence>
<keyword evidence="12" id="KW-1185">Reference proteome</keyword>
<gene>
    <name evidence="11" type="ORF">SAMN02982922_1814</name>
</gene>
<dbReference type="InterPro" id="IPR011650">
    <property type="entry name" value="Peptidase_M20_dimer"/>
</dbReference>
<dbReference type="Gene3D" id="3.40.630.10">
    <property type="entry name" value="Zn peptidases"/>
    <property type="match status" value="1"/>
</dbReference>
<dbReference type="InterPro" id="IPR002933">
    <property type="entry name" value="Peptidase_M20"/>
</dbReference>
<proteinExistence type="inferred from homology"/>
<dbReference type="SUPFAM" id="SSF55031">
    <property type="entry name" value="Bacterial exopeptidase dimerisation domain"/>
    <property type="match status" value="1"/>
</dbReference>
<evidence type="ECO:0000256" key="7">
    <source>
        <dbReference type="ARBA" id="ARBA00022801"/>
    </source>
</evidence>
<organism evidence="11 12">
    <name type="scientific">Mesorhizobium australicum</name>
    <dbReference type="NCBI Taxonomy" id="536018"/>
    <lineage>
        <taxon>Bacteria</taxon>
        <taxon>Pseudomonadati</taxon>
        <taxon>Pseudomonadota</taxon>
        <taxon>Alphaproteobacteria</taxon>
        <taxon>Hyphomicrobiales</taxon>
        <taxon>Phyllobacteriaceae</taxon>
        <taxon>Mesorhizobium</taxon>
    </lineage>
</organism>
<dbReference type="OrthoDB" id="9809784at2"/>
<keyword evidence="8" id="KW-0862">Zinc</keyword>
<keyword evidence="5" id="KW-0028">Amino-acid biosynthesis</keyword>
<dbReference type="PANTHER" id="PTHR43808">
    <property type="entry name" value="ACETYLORNITHINE DEACETYLASE"/>
    <property type="match status" value="1"/>
</dbReference>
<dbReference type="AlphaFoldDB" id="A0A1X7NHV0"/>
<dbReference type="SUPFAM" id="SSF53187">
    <property type="entry name" value="Zn-dependent exopeptidases"/>
    <property type="match status" value="1"/>
</dbReference>
<dbReference type="Pfam" id="PF07687">
    <property type="entry name" value="M20_dimer"/>
    <property type="match status" value="1"/>
</dbReference>
<dbReference type="RefSeq" id="WP_085463866.1">
    <property type="nucleotide sequence ID" value="NZ_FXBL01000004.1"/>
</dbReference>
<evidence type="ECO:0000256" key="4">
    <source>
        <dbReference type="ARBA" id="ARBA00022571"/>
    </source>
</evidence>
<dbReference type="NCBIfam" id="TIGR01892">
    <property type="entry name" value="AcOrn-deacetyl"/>
    <property type="match status" value="1"/>
</dbReference>
<evidence type="ECO:0000256" key="3">
    <source>
        <dbReference type="ARBA" id="ARBA00022490"/>
    </source>
</evidence>
<comment type="similarity">
    <text evidence="2">Belongs to the peptidase M20A family. ArgE subfamily.</text>
</comment>
<dbReference type="InterPro" id="IPR001261">
    <property type="entry name" value="ArgE/DapE_CS"/>
</dbReference>
<accession>A0A1X7NHV0</accession>
<reference evidence="12" key="1">
    <citation type="submission" date="2017-04" db="EMBL/GenBank/DDBJ databases">
        <authorList>
            <person name="Varghese N."/>
            <person name="Submissions S."/>
        </authorList>
    </citation>
    <scope>NUCLEOTIDE SEQUENCE [LARGE SCALE GENOMIC DNA]</scope>
    <source>
        <strain evidence="12">B5P</strain>
    </source>
</reference>
<comment type="cofactor">
    <cofactor evidence="1">
        <name>Zn(2+)</name>
        <dbReference type="ChEBI" id="CHEBI:29105"/>
    </cofactor>
</comment>
<feature type="domain" description="Peptidase M20 dimerisation" evidence="10">
    <location>
        <begin position="170"/>
        <end position="271"/>
    </location>
</feature>
<dbReference type="Gene3D" id="3.30.70.360">
    <property type="match status" value="1"/>
</dbReference>
<evidence type="ECO:0000256" key="2">
    <source>
        <dbReference type="ARBA" id="ARBA00005691"/>
    </source>
</evidence>
<keyword evidence="3" id="KW-0963">Cytoplasm</keyword>
<evidence type="ECO:0000256" key="9">
    <source>
        <dbReference type="ARBA" id="ARBA00023285"/>
    </source>
</evidence>
<evidence type="ECO:0000256" key="6">
    <source>
        <dbReference type="ARBA" id="ARBA00022723"/>
    </source>
</evidence>
<dbReference type="GO" id="GO:0008777">
    <property type="term" value="F:acetylornithine deacetylase activity"/>
    <property type="evidence" value="ECO:0007669"/>
    <property type="project" value="TreeGrafter"/>
</dbReference>
<keyword evidence="9" id="KW-0170">Cobalt</keyword>
<evidence type="ECO:0000259" key="10">
    <source>
        <dbReference type="Pfam" id="PF07687"/>
    </source>
</evidence>
<dbReference type="PANTHER" id="PTHR43808:SF31">
    <property type="entry name" value="N-ACETYL-L-CITRULLINE DEACETYLASE"/>
    <property type="match status" value="1"/>
</dbReference>
<dbReference type="EMBL" id="FXBL01000004">
    <property type="protein sequence ID" value="SMH36711.1"/>
    <property type="molecule type" value="Genomic_DNA"/>
</dbReference>
<dbReference type="Pfam" id="PF01546">
    <property type="entry name" value="Peptidase_M20"/>
    <property type="match status" value="1"/>
</dbReference>
<dbReference type="GO" id="GO:0006526">
    <property type="term" value="P:L-arginine biosynthetic process"/>
    <property type="evidence" value="ECO:0007669"/>
    <property type="project" value="UniProtKB-KW"/>
</dbReference>
<dbReference type="GO" id="GO:0046872">
    <property type="term" value="F:metal ion binding"/>
    <property type="evidence" value="ECO:0007669"/>
    <property type="project" value="UniProtKB-KW"/>
</dbReference>
<evidence type="ECO:0000256" key="8">
    <source>
        <dbReference type="ARBA" id="ARBA00022833"/>
    </source>
</evidence>
<evidence type="ECO:0000256" key="5">
    <source>
        <dbReference type="ARBA" id="ARBA00022605"/>
    </source>
</evidence>
<dbReference type="PROSITE" id="PS00759">
    <property type="entry name" value="ARGE_DAPE_CPG2_2"/>
    <property type="match status" value="1"/>
</dbReference>
<keyword evidence="4" id="KW-0055">Arginine biosynthesis</keyword>
<dbReference type="InterPro" id="IPR036264">
    <property type="entry name" value="Bact_exopeptidase_dim_dom"/>
</dbReference>
<protein>
    <submittedName>
        <fullName evidence="11">Acetylornithine deacetylase</fullName>
    </submittedName>
</protein>
<keyword evidence="7" id="KW-0378">Hydrolase</keyword>
<sequence>MGDTRAILEQLISFDTTSRNSNLALVDWAVDRFQRLGARVRLTFDDRRTKANILASLGPAEVPGVVLSGHTDVVPVDDQQWSSDPFILREDNGRLYGRGTADMKGFLACCMAVAAQIATRKLHRPVHFAFSYDEEVGCLGVSRLVQDLLAAECKPAFAIVGEPTEMRIGNGHRGFFGYETQFRGKAAHSSDPSEGTSAIYPAAAFATFIQMLGAEKNRSQDATFNVGRIEGGSAINIVPSRCDVVWEFRPKDDSTTQEVLAAVETYLQTQTEPPTKTLLARVPPLMQNADAMAFAAELGGQLPARDLPFGTEGGFFDEAGIATVVCGPGTIAQAHQPDEWIAVEQLAECDRFLQRIANWLETPLRVSSGTKTSGAGGL</sequence>
<dbReference type="Proteomes" id="UP000193083">
    <property type="component" value="Unassembled WGS sequence"/>
</dbReference>